<keyword evidence="2" id="KW-1185">Reference proteome</keyword>
<proteinExistence type="predicted"/>
<reference evidence="1 2" key="1">
    <citation type="submission" date="2017-06" db="EMBL/GenBank/DDBJ databases">
        <title>Genome sequencing of cyanobaciteial culture collection at National Institute for Environmental Studies (NIES).</title>
        <authorList>
            <person name="Hirose Y."/>
            <person name="Shimura Y."/>
            <person name="Fujisawa T."/>
            <person name="Nakamura Y."/>
            <person name="Kawachi M."/>
        </authorList>
    </citation>
    <scope>NUCLEOTIDE SEQUENCE [LARGE SCALE GENOMIC DNA]</scope>
    <source>
        <strain evidence="1 2">NIES-267</strain>
    </source>
</reference>
<dbReference type="Proteomes" id="UP000218418">
    <property type="component" value="Chromosome"/>
</dbReference>
<dbReference type="EMBL" id="AP018227">
    <property type="protein sequence ID" value="BAY82549.1"/>
    <property type="molecule type" value="Genomic_DNA"/>
</dbReference>
<evidence type="ECO:0000313" key="2">
    <source>
        <dbReference type="Proteomes" id="UP000218418"/>
    </source>
</evidence>
<name>A0A1Z4LMW6_9CYAN</name>
<organism evidence="1 2">
    <name type="scientific">Calothrix parasitica NIES-267</name>
    <dbReference type="NCBI Taxonomy" id="1973488"/>
    <lineage>
        <taxon>Bacteria</taxon>
        <taxon>Bacillati</taxon>
        <taxon>Cyanobacteriota</taxon>
        <taxon>Cyanophyceae</taxon>
        <taxon>Nostocales</taxon>
        <taxon>Calotrichaceae</taxon>
        <taxon>Calothrix</taxon>
    </lineage>
</organism>
<evidence type="ECO:0000313" key="1">
    <source>
        <dbReference type="EMBL" id="BAY82549.1"/>
    </source>
</evidence>
<sequence>MLTLEKVSDDKILIQNVFAVVNPEKLKYLSSTYQILLKPNTKPDKISSPLNFDGLSNSLTLLSER</sequence>
<dbReference type="AlphaFoldDB" id="A0A1Z4LMW6"/>
<protein>
    <submittedName>
        <fullName evidence="1">Uncharacterized protein</fullName>
    </submittedName>
</protein>
<accession>A0A1Z4LMW6</accession>
<gene>
    <name evidence="1" type="ORF">NIES267_20300</name>
</gene>